<evidence type="ECO:0000313" key="3">
    <source>
        <dbReference type="Proteomes" id="UP000030672"/>
    </source>
</evidence>
<feature type="chain" id="PRO_5001700989" description="Lysozyme-like protein" evidence="1">
    <location>
        <begin position="20"/>
        <end position="216"/>
    </location>
</feature>
<evidence type="ECO:0000313" key="2">
    <source>
        <dbReference type="EMBL" id="KEQ64983.1"/>
    </source>
</evidence>
<accession>A0A074VWZ3</accession>
<proteinExistence type="predicted"/>
<sequence>MRLKALFVIFSLALPACTATPVPPCNMRPLTSADITAIAPISASCTRAPYPSECANADDAAPWINVAFHSFGIHAFGTQAALLSLMLYESGSFKYNINHFPGVPGQGTRNMQSPAFNLKYAEWLAANMTDSGISMQQVQEAEKEGSVEVLALVNGNRWSFASAAWFLATQCNEEISQGLATSKEEGWETYLTECVGTTVTDDRNAIWKKVIALQKW</sequence>
<keyword evidence="3" id="KW-1185">Reference proteome</keyword>
<organism evidence="2 3">
    <name type="scientific">Aureobasidium melanogenum (strain CBS 110374)</name>
    <name type="common">Aureobasidium pullulans var. melanogenum</name>
    <dbReference type="NCBI Taxonomy" id="1043003"/>
    <lineage>
        <taxon>Eukaryota</taxon>
        <taxon>Fungi</taxon>
        <taxon>Dikarya</taxon>
        <taxon>Ascomycota</taxon>
        <taxon>Pezizomycotina</taxon>
        <taxon>Dothideomycetes</taxon>
        <taxon>Dothideomycetidae</taxon>
        <taxon>Dothideales</taxon>
        <taxon>Saccotheciaceae</taxon>
        <taxon>Aureobasidium</taxon>
    </lineage>
</organism>
<name>A0A074VWZ3_AURM1</name>
<reference evidence="2 3" key="1">
    <citation type="journal article" date="2014" name="BMC Genomics">
        <title>Genome sequencing of four Aureobasidium pullulans varieties: biotechnological potential, stress tolerance, and description of new species.</title>
        <authorList>
            <person name="Gostin Ar C."/>
            <person name="Ohm R.A."/>
            <person name="Kogej T."/>
            <person name="Sonjak S."/>
            <person name="Turk M."/>
            <person name="Zajc J."/>
            <person name="Zalar P."/>
            <person name="Grube M."/>
            <person name="Sun H."/>
            <person name="Han J."/>
            <person name="Sharma A."/>
            <person name="Chiniquy J."/>
            <person name="Ngan C.Y."/>
            <person name="Lipzen A."/>
            <person name="Barry K."/>
            <person name="Grigoriev I.V."/>
            <person name="Gunde-Cimerman N."/>
        </authorList>
    </citation>
    <scope>NUCLEOTIDE SEQUENCE [LARGE SCALE GENOMIC DNA]</scope>
    <source>
        <strain evidence="2 3">CBS 110374</strain>
    </source>
</reference>
<keyword evidence="1" id="KW-0732">Signal</keyword>
<evidence type="ECO:0000256" key="1">
    <source>
        <dbReference type="SAM" id="SignalP"/>
    </source>
</evidence>
<gene>
    <name evidence="2" type="ORF">M437DRAFT_64588</name>
</gene>
<dbReference type="RefSeq" id="XP_040882006.1">
    <property type="nucleotide sequence ID" value="XM_041024442.1"/>
</dbReference>
<protein>
    <recommendedName>
        <fullName evidence="4">Lysozyme-like protein</fullName>
    </recommendedName>
</protein>
<evidence type="ECO:0008006" key="4">
    <source>
        <dbReference type="Google" id="ProtNLM"/>
    </source>
</evidence>
<feature type="signal peptide" evidence="1">
    <location>
        <begin position="1"/>
        <end position="19"/>
    </location>
</feature>
<dbReference type="STRING" id="1043003.A0A074VWZ3"/>
<dbReference type="EMBL" id="KL584828">
    <property type="protein sequence ID" value="KEQ64983.1"/>
    <property type="molecule type" value="Genomic_DNA"/>
</dbReference>
<dbReference type="HOGENOM" id="CLU_071125_1_0_1"/>
<dbReference type="GeneID" id="63917815"/>
<dbReference type="Proteomes" id="UP000030672">
    <property type="component" value="Unassembled WGS sequence"/>
</dbReference>
<dbReference type="AlphaFoldDB" id="A0A074VWZ3"/>